<accession>A0A6J2YD50</accession>
<dbReference type="RefSeq" id="XP_030761114.1">
    <property type="nucleotide sequence ID" value="XM_030905254.1"/>
</dbReference>
<dbReference type="PANTHER" id="PTHR12655:SF0">
    <property type="entry name" value="ACYL-COENZYME A THIOESTERASE 9, MITOCHONDRIAL"/>
    <property type="match status" value="1"/>
</dbReference>
<protein>
    <submittedName>
        <fullName evidence="7">Acyl-coenzyme A thioesterase 10, mitochondrial-like isoform X1</fullName>
    </submittedName>
</protein>
<evidence type="ECO:0000313" key="6">
    <source>
        <dbReference type="Proteomes" id="UP000504635"/>
    </source>
</evidence>
<dbReference type="KEGG" id="soy:115886176"/>
<name>A0A6J2YD50_SITOR</name>
<dbReference type="GO" id="GO:0005739">
    <property type="term" value="C:mitochondrion"/>
    <property type="evidence" value="ECO:0007669"/>
    <property type="project" value="TreeGrafter"/>
</dbReference>
<keyword evidence="2" id="KW-0677">Repeat</keyword>
<organism evidence="6 7">
    <name type="scientific">Sitophilus oryzae</name>
    <name type="common">Rice weevil</name>
    <name type="synonym">Curculio oryzae</name>
    <dbReference type="NCBI Taxonomy" id="7048"/>
    <lineage>
        <taxon>Eukaryota</taxon>
        <taxon>Metazoa</taxon>
        <taxon>Ecdysozoa</taxon>
        <taxon>Arthropoda</taxon>
        <taxon>Hexapoda</taxon>
        <taxon>Insecta</taxon>
        <taxon>Pterygota</taxon>
        <taxon>Neoptera</taxon>
        <taxon>Endopterygota</taxon>
        <taxon>Coleoptera</taxon>
        <taxon>Polyphaga</taxon>
        <taxon>Cucujiformia</taxon>
        <taxon>Curculionidae</taxon>
        <taxon>Dryophthorinae</taxon>
        <taxon>Sitophilus</taxon>
    </lineage>
</organism>
<feature type="domain" description="HotDog ACOT-type" evidence="5">
    <location>
        <begin position="105"/>
        <end position="229"/>
    </location>
</feature>
<dbReference type="FunCoup" id="A0A6J2YD50">
    <property type="interactions" value="423"/>
</dbReference>
<keyword evidence="6" id="KW-1185">Reference proteome</keyword>
<dbReference type="GO" id="GO:0006637">
    <property type="term" value="P:acyl-CoA metabolic process"/>
    <property type="evidence" value="ECO:0007669"/>
    <property type="project" value="TreeGrafter"/>
</dbReference>
<feature type="domain" description="HotDog ACOT-type" evidence="5">
    <location>
        <begin position="309"/>
        <end position="421"/>
    </location>
</feature>
<dbReference type="InParanoid" id="A0A6J2YD50"/>
<dbReference type="InterPro" id="IPR029069">
    <property type="entry name" value="HotDog_dom_sf"/>
</dbReference>
<dbReference type="FunFam" id="3.10.129.10:FF:000012">
    <property type="entry name" value="Acyl-coenzyme A thioesterase 9, mitochondrial"/>
    <property type="match status" value="1"/>
</dbReference>
<keyword evidence="3" id="KW-0378">Hydrolase</keyword>
<dbReference type="PROSITE" id="PS51770">
    <property type="entry name" value="HOTDOG_ACOT"/>
    <property type="match status" value="2"/>
</dbReference>
<dbReference type="Proteomes" id="UP000504635">
    <property type="component" value="Unplaced"/>
</dbReference>
<evidence type="ECO:0000259" key="5">
    <source>
        <dbReference type="PROSITE" id="PS51770"/>
    </source>
</evidence>
<comment type="similarity">
    <text evidence="1">Belongs to the acyl coenzyme A hydrolase family.</text>
</comment>
<dbReference type="AlphaFoldDB" id="A0A6J2YD50"/>
<reference evidence="7" key="1">
    <citation type="submission" date="2025-08" db="UniProtKB">
        <authorList>
            <consortium name="RefSeq"/>
        </authorList>
    </citation>
    <scope>IDENTIFICATION</scope>
    <source>
        <tissue evidence="7">Gonads</tissue>
    </source>
</reference>
<dbReference type="InterPro" id="IPR033120">
    <property type="entry name" value="HOTDOG_ACOT"/>
</dbReference>
<evidence type="ECO:0000256" key="3">
    <source>
        <dbReference type="ARBA" id="ARBA00022801"/>
    </source>
</evidence>
<dbReference type="PANTHER" id="PTHR12655">
    <property type="entry name" value="ACYL-COA THIOESTERASE"/>
    <property type="match status" value="1"/>
</dbReference>
<evidence type="ECO:0000256" key="2">
    <source>
        <dbReference type="ARBA" id="ARBA00022737"/>
    </source>
</evidence>
<dbReference type="GO" id="GO:0047617">
    <property type="term" value="F:fatty acyl-CoA hydrolase activity"/>
    <property type="evidence" value="ECO:0007669"/>
    <property type="project" value="TreeGrafter"/>
</dbReference>
<gene>
    <name evidence="7" type="primary">LOC115886176</name>
</gene>
<dbReference type="CDD" id="cd03442">
    <property type="entry name" value="BFIT_BACH"/>
    <property type="match status" value="2"/>
</dbReference>
<proteinExistence type="inferred from homology"/>
<dbReference type="SUPFAM" id="SSF54637">
    <property type="entry name" value="Thioesterase/thiol ester dehydrase-isomerase"/>
    <property type="match status" value="2"/>
</dbReference>
<sequence length="459" mass="52396">MALRRILSRNYQVILKNFQPHVFIERQRIMSLVNNSISTGYLFSTKPQNGSETSGTLSELKMQLAKEMGVNHPFTPVLKTRLSLTEYVPKNQDDLPKRSMQDSYIATVIPLSENVAIQEKYTTFLGSVRLGRLLEDMDIFAVIVAHKHIYNPNLPKDALFPQTLVTVLVDRIDFTDYLPKPNKDIKISGHVSWAGRSTLEVVVWLEQLEDGNWQRITRAVFLLAARDPTNSYATPVNAIEPANEREKQILSGGETRKKRRLDIDTTHVSKKLPSEEEQKIIHSIYTKVTDPNHFSSTNRTLSPGASWMSDSTISNVILAQPEDRNLHNTVFGGFLMRQATELSWVLGYMHCKYRPRTKHISDISFKQPISVNSLIRMHATVVFTYENYIQNLVFVEVYNPVTGKSSTTNSFHFTLEAPDNVPDVVPVTYHEAMLYVDGRRHFFNTFTSGSITENFKNKL</sequence>
<evidence type="ECO:0000256" key="4">
    <source>
        <dbReference type="ARBA" id="ARBA00022946"/>
    </source>
</evidence>
<dbReference type="OrthoDB" id="331699at2759"/>
<dbReference type="FunFam" id="3.10.129.10:FF:000051">
    <property type="entry name" value="Acyl-coa thioesterase"/>
    <property type="match status" value="1"/>
</dbReference>
<dbReference type="Gene3D" id="3.10.129.10">
    <property type="entry name" value="Hotdog Thioesterase"/>
    <property type="match status" value="2"/>
</dbReference>
<evidence type="ECO:0000313" key="7">
    <source>
        <dbReference type="RefSeq" id="XP_030761114.1"/>
    </source>
</evidence>
<evidence type="ECO:0000256" key="1">
    <source>
        <dbReference type="ARBA" id="ARBA00010458"/>
    </source>
</evidence>
<dbReference type="GeneID" id="115886176"/>
<keyword evidence="4" id="KW-0809">Transit peptide</keyword>